<dbReference type="PANTHER" id="PTHR46101">
    <property type="match status" value="1"/>
</dbReference>
<dbReference type="PANTHER" id="PTHR46101:SF2">
    <property type="entry name" value="SERINE DECARBOXYLASE"/>
    <property type="match status" value="1"/>
</dbReference>
<dbReference type="Proteomes" id="UP000289738">
    <property type="component" value="Chromosome B09"/>
</dbReference>
<keyword evidence="2" id="KW-0456">Lyase</keyword>
<evidence type="ECO:0000256" key="2">
    <source>
        <dbReference type="ARBA" id="ARBA00022793"/>
    </source>
</evidence>
<keyword evidence="4" id="KW-1185">Reference proteome</keyword>
<comment type="caution">
    <text evidence="3">The sequence shown here is derived from an EMBL/GenBank/DDBJ whole genome shotgun (WGS) entry which is preliminary data.</text>
</comment>
<evidence type="ECO:0000256" key="1">
    <source>
        <dbReference type="ARBA" id="ARBA00009533"/>
    </source>
</evidence>
<sequence length="424" mass="47511">MLMWNCRSLENPLTVHNIQGITIFHSLEALFLCETKKNALTVERVVRRVGFTNCFTVDLVGQAGGMAVAWKEGINLQVIEQEGYPYNLDFDYGALSQLHPFSINNLGDLFIESNYGVYSRFPKFKSSHPPSSPRQLRRPPLCVQRRRDYGRFQPLSSSVGGLLLKDQAASTSTLAASASTPILASLFLVGASFGRAAVTQFRCCGCCRLGKIVSTISISASLVATSQLSHIVIYSYVICEESIPGYPYNLDFDYNALSQLQHFSKNNLGDPFIESNYGVHSRQFEVGVLEWFARREVLSDGILYASQESHYYVFKAFPSSRVASTRLHAVNFEGRHCVHREEEIAVAFSLSRQVLVVFFIRIRLLLHQHRLLLYQLRSFPFFFSSVLVLAELPSPNSADMAVANWGSLSPRFPSRRPSLPLASA</sequence>
<name>A0A444XQ98_ARAHY</name>
<protein>
    <submittedName>
        <fullName evidence="3">Uncharacterized protein</fullName>
    </submittedName>
</protein>
<dbReference type="AlphaFoldDB" id="A0A444XQ98"/>
<dbReference type="InterPro" id="IPR051151">
    <property type="entry name" value="Group_II_Decarboxylase"/>
</dbReference>
<reference evidence="3 4" key="1">
    <citation type="submission" date="2019-01" db="EMBL/GenBank/DDBJ databases">
        <title>Sequencing of cultivated peanut Arachis hypogaea provides insights into genome evolution and oil improvement.</title>
        <authorList>
            <person name="Chen X."/>
        </authorList>
    </citation>
    <scope>NUCLEOTIDE SEQUENCE [LARGE SCALE GENOMIC DNA]</scope>
    <source>
        <strain evidence="4">cv. Fuhuasheng</strain>
        <tissue evidence="3">Leaves</tissue>
    </source>
</reference>
<dbReference type="GO" id="GO:0016831">
    <property type="term" value="F:carboxy-lyase activity"/>
    <property type="evidence" value="ECO:0007669"/>
    <property type="project" value="UniProtKB-KW"/>
</dbReference>
<gene>
    <name evidence="3" type="ORF">Ahy_B09g097914</name>
</gene>
<dbReference type="STRING" id="3818.A0A444XQ98"/>
<organism evidence="3 4">
    <name type="scientific">Arachis hypogaea</name>
    <name type="common">Peanut</name>
    <dbReference type="NCBI Taxonomy" id="3818"/>
    <lineage>
        <taxon>Eukaryota</taxon>
        <taxon>Viridiplantae</taxon>
        <taxon>Streptophyta</taxon>
        <taxon>Embryophyta</taxon>
        <taxon>Tracheophyta</taxon>
        <taxon>Spermatophyta</taxon>
        <taxon>Magnoliopsida</taxon>
        <taxon>eudicotyledons</taxon>
        <taxon>Gunneridae</taxon>
        <taxon>Pentapetalae</taxon>
        <taxon>rosids</taxon>
        <taxon>fabids</taxon>
        <taxon>Fabales</taxon>
        <taxon>Fabaceae</taxon>
        <taxon>Papilionoideae</taxon>
        <taxon>50 kb inversion clade</taxon>
        <taxon>dalbergioids sensu lato</taxon>
        <taxon>Dalbergieae</taxon>
        <taxon>Pterocarpus clade</taxon>
        <taxon>Arachis</taxon>
    </lineage>
</organism>
<evidence type="ECO:0000313" key="3">
    <source>
        <dbReference type="EMBL" id="RYQ91871.1"/>
    </source>
</evidence>
<comment type="similarity">
    <text evidence="1">Belongs to the group II decarboxylase family.</text>
</comment>
<evidence type="ECO:0000313" key="4">
    <source>
        <dbReference type="Proteomes" id="UP000289738"/>
    </source>
</evidence>
<proteinExistence type="inferred from homology"/>
<keyword evidence="2" id="KW-0210">Decarboxylase</keyword>
<accession>A0A444XQ98</accession>
<dbReference type="EMBL" id="SDMP01000019">
    <property type="protein sequence ID" value="RYQ91871.1"/>
    <property type="molecule type" value="Genomic_DNA"/>
</dbReference>